<evidence type="ECO:0000256" key="4">
    <source>
        <dbReference type="ARBA" id="ARBA00022857"/>
    </source>
</evidence>
<evidence type="ECO:0000256" key="7">
    <source>
        <dbReference type="HAMAP-Rule" id="MF_00412"/>
    </source>
</evidence>
<dbReference type="CDD" id="cd07079">
    <property type="entry name" value="ALDH_F18-19_ProA-GPR"/>
    <property type="match status" value="1"/>
</dbReference>
<dbReference type="InterPro" id="IPR012134">
    <property type="entry name" value="Glu-5-SA_DH"/>
</dbReference>
<feature type="domain" description="Aldehyde dehydrogenase" evidence="8">
    <location>
        <begin position="11"/>
        <end position="283"/>
    </location>
</feature>
<sequence>MSELILKGKACKDASYELMNLDTDAKNKILKSIAESLKQAQDSILEANQKDIEQARKNERPESFVDRLALDEKRLDQIIGGVLQVVSLPDPCNIVLDEWDRSGLHFTKRSVPIGVIGMIYEARPNVSVDAASLCLKSGNVCFLRGSKDTIYSNIALVSAMKQGITNAGYSEHFVELLTDTSRESATAFMKLTDYLDLLIPRGGANLIKSTVENASVPIIETGTGNCHVFVDKDADFQKAIDIIVNAKCQRVSVCNACESVLIHKDIVDEFTPLLVKALKEQNVIMHGDEVVCKYDADMIPANEEDYAKEYLDYEISIKTVNDVTEAIQHINKYGTHHSDVVISENQDVVTQFLNQIDSAVVYANASSRFSDGEEFGFGAEIGISTQKIHARGPMGLSALTSYKYIVVGDGTIRK</sequence>
<keyword evidence="3 7" id="KW-0641">Proline biosynthesis</keyword>
<evidence type="ECO:0000313" key="9">
    <source>
        <dbReference type="EMBL" id="MDQ0362584.1"/>
    </source>
</evidence>
<dbReference type="SUPFAM" id="SSF53720">
    <property type="entry name" value="ALDH-like"/>
    <property type="match status" value="1"/>
</dbReference>
<keyword evidence="5 7" id="KW-0560">Oxidoreductase</keyword>
<dbReference type="PANTHER" id="PTHR11063">
    <property type="entry name" value="GLUTAMATE SEMIALDEHYDE DEHYDROGENASE"/>
    <property type="match status" value="1"/>
</dbReference>
<accession>A0ABU0E7A0</accession>
<dbReference type="Proteomes" id="UP001230220">
    <property type="component" value="Unassembled WGS sequence"/>
</dbReference>
<dbReference type="PIRSF" id="PIRSF000151">
    <property type="entry name" value="GPR"/>
    <property type="match status" value="1"/>
</dbReference>
<keyword evidence="7" id="KW-0963">Cytoplasm</keyword>
<evidence type="ECO:0000256" key="2">
    <source>
        <dbReference type="ARBA" id="ARBA00022605"/>
    </source>
</evidence>
<gene>
    <name evidence="7" type="primary">proA</name>
    <name evidence="9" type="ORF">J2S15_003338</name>
</gene>
<dbReference type="Gene3D" id="3.40.605.10">
    <property type="entry name" value="Aldehyde Dehydrogenase, Chain A, domain 1"/>
    <property type="match status" value="1"/>
</dbReference>
<keyword evidence="2 7" id="KW-0028">Amino-acid biosynthesis</keyword>
<protein>
    <recommendedName>
        <fullName evidence="7">Gamma-glutamyl phosphate reductase</fullName>
        <shortName evidence="7">GPR</shortName>
        <ecNumber evidence="7">1.2.1.41</ecNumber>
    </recommendedName>
    <alternativeName>
        <fullName evidence="7">Glutamate-5-semialdehyde dehydrogenase</fullName>
    </alternativeName>
    <alternativeName>
        <fullName evidence="7">Glutamyl-gamma-semialdehyde dehydrogenase</fullName>
        <shortName evidence="7">GSA dehydrogenase</shortName>
    </alternativeName>
</protein>
<dbReference type="GO" id="GO:0004350">
    <property type="term" value="F:glutamate-5-semialdehyde dehydrogenase activity"/>
    <property type="evidence" value="ECO:0007669"/>
    <property type="project" value="UniProtKB-EC"/>
</dbReference>
<comment type="function">
    <text evidence="7">Catalyzes the NADPH-dependent reduction of L-glutamate 5-phosphate into L-glutamate 5-semialdehyde and phosphate. The product spontaneously undergoes cyclization to form 1-pyrroline-5-carboxylate.</text>
</comment>
<evidence type="ECO:0000256" key="6">
    <source>
        <dbReference type="ARBA" id="ARBA00049024"/>
    </source>
</evidence>
<proteinExistence type="inferred from homology"/>
<organism evidence="9 10">
    <name type="scientific">Breznakia pachnodae</name>
    <dbReference type="NCBI Taxonomy" id="265178"/>
    <lineage>
        <taxon>Bacteria</taxon>
        <taxon>Bacillati</taxon>
        <taxon>Bacillota</taxon>
        <taxon>Erysipelotrichia</taxon>
        <taxon>Erysipelotrichales</taxon>
        <taxon>Erysipelotrichaceae</taxon>
        <taxon>Breznakia</taxon>
    </lineage>
</organism>
<evidence type="ECO:0000259" key="8">
    <source>
        <dbReference type="Pfam" id="PF00171"/>
    </source>
</evidence>
<dbReference type="InterPro" id="IPR000965">
    <property type="entry name" value="GPR_dom"/>
</dbReference>
<dbReference type="Gene3D" id="3.40.309.10">
    <property type="entry name" value="Aldehyde Dehydrogenase, Chain A, domain 2"/>
    <property type="match status" value="1"/>
</dbReference>
<dbReference type="PROSITE" id="PS01223">
    <property type="entry name" value="PROA"/>
    <property type="match status" value="1"/>
</dbReference>
<evidence type="ECO:0000256" key="3">
    <source>
        <dbReference type="ARBA" id="ARBA00022650"/>
    </source>
</evidence>
<dbReference type="Pfam" id="PF00171">
    <property type="entry name" value="Aldedh"/>
    <property type="match status" value="1"/>
</dbReference>
<comment type="caution">
    <text evidence="9">The sequence shown here is derived from an EMBL/GenBank/DDBJ whole genome shotgun (WGS) entry which is preliminary data.</text>
</comment>
<evidence type="ECO:0000256" key="5">
    <source>
        <dbReference type="ARBA" id="ARBA00023002"/>
    </source>
</evidence>
<dbReference type="InterPro" id="IPR020593">
    <property type="entry name" value="G-glutamylP_reductase_CS"/>
</dbReference>
<comment type="pathway">
    <text evidence="1 7">Amino-acid biosynthesis; L-proline biosynthesis; L-glutamate 5-semialdehyde from L-glutamate: step 2/2.</text>
</comment>
<evidence type="ECO:0000256" key="1">
    <source>
        <dbReference type="ARBA" id="ARBA00004985"/>
    </source>
</evidence>
<keyword evidence="4 7" id="KW-0521">NADP</keyword>
<dbReference type="NCBIfam" id="TIGR00407">
    <property type="entry name" value="proA"/>
    <property type="match status" value="1"/>
</dbReference>
<dbReference type="InterPro" id="IPR015590">
    <property type="entry name" value="Aldehyde_DH_dom"/>
</dbReference>
<keyword evidence="10" id="KW-1185">Reference proteome</keyword>
<evidence type="ECO:0000313" key="10">
    <source>
        <dbReference type="Proteomes" id="UP001230220"/>
    </source>
</evidence>
<comment type="subcellular location">
    <subcellularLocation>
        <location evidence="7">Cytoplasm</location>
    </subcellularLocation>
</comment>
<dbReference type="InterPro" id="IPR016163">
    <property type="entry name" value="Ald_DH_C"/>
</dbReference>
<dbReference type="NCBIfam" id="NF001221">
    <property type="entry name" value="PRK00197.1"/>
    <property type="match status" value="1"/>
</dbReference>
<dbReference type="InterPro" id="IPR016161">
    <property type="entry name" value="Ald_DH/histidinol_DH"/>
</dbReference>
<reference evidence="9 10" key="1">
    <citation type="submission" date="2023-07" db="EMBL/GenBank/DDBJ databases">
        <title>Genomic Encyclopedia of Type Strains, Phase IV (KMG-IV): sequencing the most valuable type-strain genomes for metagenomic binning, comparative biology and taxonomic classification.</title>
        <authorList>
            <person name="Goeker M."/>
        </authorList>
    </citation>
    <scope>NUCLEOTIDE SEQUENCE [LARGE SCALE GENOMIC DNA]</scope>
    <source>
        <strain evidence="9 10">DSM 16784</strain>
    </source>
</reference>
<comment type="catalytic activity">
    <reaction evidence="6 7">
        <text>L-glutamate 5-semialdehyde + phosphate + NADP(+) = L-glutamyl 5-phosphate + NADPH + H(+)</text>
        <dbReference type="Rhea" id="RHEA:19541"/>
        <dbReference type="ChEBI" id="CHEBI:15378"/>
        <dbReference type="ChEBI" id="CHEBI:43474"/>
        <dbReference type="ChEBI" id="CHEBI:57783"/>
        <dbReference type="ChEBI" id="CHEBI:58066"/>
        <dbReference type="ChEBI" id="CHEBI:58274"/>
        <dbReference type="ChEBI" id="CHEBI:58349"/>
        <dbReference type="EC" id="1.2.1.41"/>
    </reaction>
</comment>
<dbReference type="RefSeq" id="WP_307410325.1">
    <property type="nucleotide sequence ID" value="NZ_JAUSUR010000007.1"/>
</dbReference>
<dbReference type="InterPro" id="IPR016162">
    <property type="entry name" value="Ald_DH_N"/>
</dbReference>
<dbReference type="HAMAP" id="MF_00412">
    <property type="entry name" value="ProA"/>
    <property type="match status" value="1"/>
</dbReference>
<comment type="similarity">
    <text evidence="7">Belongs to the gamma-glutamyl phosphate reductase family.</text>
</comment>
<dbReference type="EMBL" id="JAUSUR010000007">
    <property type="protein sequence ID" value="MDQ0362584.1"/>
    <property type="molecule type" value="Genomic_DNA"/>
</dbReference>
<dbReference type="EC" id="1.2.1.41" evidence="7"/>
<name>A0ABU0E7A0_9FIRM</name>
<dbReference type="PANTHER" id="PTHR11063:SF8">
    <property type="entry name" value="DELTA-1-PYRROLINE-5-CARBOXYLATE SYNTHASE"/>
    <property type="match status" value="1"/>
</dbReference>